<feature type="transmembrane region" description="Helical" evidence="2">
    <location>
        <begin position="43"/>
        <end position="62"/>
    </location>
</feature>
<proteinExistence type="predicted"/>
<feature type="transmembrane region" description="Helical" evidence="2">
    <location>
        <begin position="244"/>
        <end position="265"/>
    </location>
</feature>
<reference evidence="5" key="1">
    <citation type="journal article" date="2019" name="Int. J. Syst. Evol. Microbiol.">
        <title>The Global Catalogue of Microorganisms (GCM) 10K type strain sequencing project: providing services to taxonomists for standard genome sequencing and annotation.</title>
        <authorList>
            <consortium name="The Broad Institute Genomics Platform"/>
            <consortium name="The Broad Institute Genome Sequencing Center for Infectious Disease"/>
            <person name="Wu L."/>
            <person name="Ma J."/>
        </authorList>
    </citation>
    <scope>NUCLEOTIDE SEQUENCE [LARGE SCALE GENOMIC DNA]</scope>
    <source>
        <strain evidence="5">JCM 17759</strain>
    </source>
</reference>
<keyword evidence="5" id="KW-1185">Reference proteome</keyword>
<feature type="compositionally biased region" description="Low complexity" evidence="1">
    <location>
        <begin position="462"/>
        <end position="474"/>
    </location>
</feature>
<accession>A0ABP8NQ51</accession>
<sequence>MNDWLTVWSDAMQRTLLPMTIAVVVLWCIESLTTWLTPKHRSWLWRLTFIKCLFVFCLPIALPLPSIVGNSLHLVSFPTVIQAAPLEAVTPSPDRLTSNTGIETSPQFSSVAQIASSQESTTETPAFFPVANTTLWLFLLWATGLVLQLVLLLHHHAALRTQLRRGKAGNIPKSLRTMYRETADRMGVRHPPVLQLNDRFTSPALVFSGRVLLVLPADFQQRHGDEACRAAIAHELAHHRRSDLHWNALVTLVCAVLFFFPPLWLARRRYRVAVESACDWDAIGYARVDLATYARLLIELLEPPPRTSPSPAILSMAGSEPFRSLSERLKTMKRFNGPSRRTRVIHTVVSLLMLCVLTPWTHADDKYKADNKYKKDTQTSSATVTSSSSSQSSGDGDTRSTSTVTGTANGNAAGSGAANGKTTSLKMRNGKEVKSNEASSSGAAKVAGQNKPDRRYDKINKSTTTSNQASSTSSIQVNDIKISRSVHSEGGVTSTKMDVIDKNQKIAVRESSDEGIEVRVRDRDKNADGSVNEKVYTAKSWDELQQQAPDLVRKIKRYEKIAGNVTAATDVRGGVATASSIADAFSHDVDVVQLDAKEMMKAQLRDMLEQHPDNPEMQKMIRKTLDSLDKN</sequence>
<keyword evidence="2" id="KW-1133">Transmembrane helix</keyword>
<evidence type="ECO:0000256" key="2">
    <source>
        <dbReference type="SAM" id="Phobius"/>
    </source>
</evidence>
<evidence type="ECO:0000313" key="4">
    <source>
        <dbReference type="EMBL" id="GAA4470810.1"/>
    </source>
</evidence>
<evidence type="ECO:0000313" key="5">
    <source>
        <dbReference type="Proteomes" id="UP001500840"/>
    </source>
</evidence>
<dbReference type="Proteomes" id="UP001500840">
    <property type="component" value="Unassembled WGS sequence"/>
</dbReference>
<protein>
    <recommendedName>
        <fullName evidence="3">Peptidase M56 domain-containing protein</fullName>
    </recommendedName>
</protein>
<feature type="domain" description="Peptidase M56" evidence="3">
    <location>
        <begin position="19"/>
        <end position="330"/>
    </location>
</feature>
<keyword evidence="2" id="KW-0472">Membrane</keyword>
<organism evidence="4 5">
    <name type="scientific">Novipirellula rosea</name>
    <dbReference type="NCBI Taxonomy" id="1031540"/>
    <lineage>
        <taxon>Bacteria</taxon>
        <taxon>Pseudomonadati</taxon>
        <taxon>Planctomycetota</taxon>
        <taxon>Planctomycetia</taxon>
        <taxon>Pirellulales</taxon>
        <taxon>Pirellulaceae</taxon>
        <taxon>Novipirellula</taxon>
    </lineage>
</organism>
<feature type="compositionally biased region" description="Basic and acidic residues" evidence="1">
    <location>
        <begin position="451"/>
        <end position="460"/>
    </location>
</feature>
<name>A0ABP8NQ51_9BACT</name>
<dbReference type="Pfam" id="PF05569">
    <property type="entry name" value="Peptidase_M56"/>
    <property type="match status" value="1"/>
</dbReference>
<dbReference type="InterPro" id="IPR008756">
    <property type="entry name" value="Peptidase_M56"/>
</dbReference>
<feature type="transmembrane region" description="Helical" evidence="2">
    <location>
        <begin position="16"/>
        <end position="36"/>
    </location>
</feature>
<feature type="region of interest" description="Disordered" evidence="1">
    <location>
        <begin position="372"/>
        <end position="476"/>
    </location>
</feature>
<dbReference type="CDD" id="cd07341">
    <property type="entry name" value="M56_BlaR1_MecR1_like"/>
    <property type="match status" value="1"/>
</dbReference>
<gene>
    <name evidence="4" type="ORF">GCM10023156_64620</name>
</gene>
<keyword evidence="2" id="KW-0812">Transmembrane</keyword>
<feature type="compositionally biased region" description="Low complexity" evidence="1">
    <location>
        <begin position="378"/>
        <end position="424"/>
    </location>
</feature>
<dbReference type="EMBL" id="BAABGA010000114">
    <property type="protein sequence ID" value="GAA4470810.1"/>
    <property type="molecule type" value="Genomic_DNA"/>
</dbReference>
<evidence type="ECO:0000259" key="3">
    <source>
        <dbReference type="Pfam" id="PF05569"/>
    </source>
</evidence>
<evidence type="ECO:0000256" key="1">
    <source>
        <dbReference type="SAM" id="MobiDB-lite"/>
    </source>
</evidence>
<dbReference type="RefSeq" id="WP_345327816.1">
    <property type="nucleotide sequence ID" value="NZ_BAABGA010000114.1"/>
</dbReference>
<comment type="caution">
    <text evidence="4">The sequence shown here is derived from an EMBL/GenBank/DDBJ whole genome shotgun (WGS) entry which is preliminary data.</text>
</comment>
<dbReference type="PANTHER" id="PTHR34978:SF3">
    <property type="entry name" value="SLR0241 PROTEIN"/>
    <property type="match status" value="1"/>
</dbReference>
<dbReference type="InterPro" id="IPR052173">
    <property type="entry name" value="Beta-lactam_resp_regulator"/>
</dbReference>
<feature type="transmembrane region" description="Helical" evidence="2">
    <location>
        <begin position="135"/>
        <end position="154"/>
    </location>
</feature>
<dbReference type="PANTHER" id="PTHR34978">
    <property type="entry name" value="POSSIBLE SENSOR-TRANSDUCER PROTEIN BLAR"/>
    <property type="match status" value="1"/>
</dbReference>